<comment type="similarity">
    <text evidence="7">Belongs to the TonB-dependent receptor family.</text>
</comment>
<dbReference type="RefSeq" id="WP_072979692.1">
    <property type="nucleotide sequence ID" value="NZ_FQXT01000001.1"/>
</dbReference>
<dbReference type="OrthoDB" id="9768177at2"/>
<dbReference type="InterPro" id="IPR008969">
    <property type="entry name" value="CarboxyPept-like_regulatory"/>
</dbReference>
<evidence type="ECO:0000313" key="12">
    <source>
        <dbReference type="Proteomes" id="UP000184240"/>
    </source>
</evidence>
<feature type="signal peptide" evidence="8">
    <location>
        <begin position="1"/>
        <end position="22"/>
    </location>
</feature>
<evidence type="ECO:0000313" key="13">
    <source>
        <dbReference type="Proteomes" id="UP000290037"/>
    </source>
</evidence>
<keyword evidence="3 7" id="KW-1134">Transmembrane beta strand</keyword>
<evidence type="ECO:0000313" key="10">
    <source>
        <dbReference type="EMBL" id="RXG28668.1"/>
    </source>
</evidence>
<dbReference type="InterPro" id="IPR012910">
    <property type="entry name" value="Plug_dom"/>
</dbReference>
<dbReference type="Gene3D" id="2.40.170.20">
    <property type="entry name" value="TonB-dependent receptor, beta-barrel domain"/>
    <property type="match status" value="1"/>
</dbReference>
<evidence type="ECO:0000256" key="4">
    <source>
        <dbReference type="ARBA" id="ARBA00022692"/>
    </source>
</evidence>
<evidence type="ECO:0000256" key="1">
    <source>
        <dbReference type="ARBA" id="ARBA00004571"/>
    </source>
</evidence>
<evidence type="ECO:0000256" key="8">
    <source>
        <dbReference type="SAM" id="SignalP"/>
    </source>
</evidence>
<dbReference type="Pfam" id="PF07715">
    <property type="entry name" value="Plug"/>
    <property type="match status" value="1"/>
</dbReference>
<dbReference type="Proteomes" id="UP000184240">
    <property type="component" value="Unassembled WGS sequence"/>
</dbReference>
<comment type="subcellular location">
    <subcellularLocation>
        <location evidence="1 7">Cell outer membrane</location>
        <topology evidence="1 7">Multi-pass membrane protein</topology>
    </subcellularLocation>
</comment>
<dbReference type="NCBIfam" id="TIGR04057">
    <property type="entry name" value="SusC_RagA_signa"/>
    <property type="match status" value="1"/>
</dbReference>
<dbReference type="NCBIfam" id="TIGR04056">
    <property type="entry name" value="OMP_RagA_SusC"/>
    <property type="match status" value="1"/>
</dbReference>
<evidence type="ECO:0000256" key="3">
    <source>
        <dbReference type="ARBA" id="ARBA00022452"/>
    </source>
</evidence>
<dbReference type="GO" id="GO:0009279">
    <property type="term" value="C:cell outer membrane"/>
    <property type="evidence" value="ECO:0007669"/>
    <property type="project" value="UniProtKB-SubCell"/>
</dbReference>
<feature type="domain" description="TonB-dependent receptor plug" evidence="9">
    <location>
        <begin position="115"/>
        <end position="239"/>
    </location>
</feature>
<gene>
    <name evidence="10" type="ORF">DSM01_2129</name>
    <name evidence="11" type="ORF">SAMN04487999_0345</name>
</gene>
<reference evidence="12" key="2">
    <citation type="submission" date="2016-11" db="EMBL/GenBank/DDBJ databases">
        <authorList>
            <person name="Varghese N."/>
            <person name="Submissions S."/>
        </authorList>
    </citation>
    <scope>NUCLEOTIDE SEQUENCE [LARGE SCALE GENOMIC DNA]</scope>
    <source>
        <strain evidence="12">DSM 19859</strain>
    </source>
</reference>
<keyword evidence="6 7" id="KW-0998">Cell outer membrane</keyword>
<dbReference type="SUPFAM" id="SSF49464">
    <property type="entry name" value="Carboxypeptidase regulatory domain-like"/>
    <property type="match status" value="1"/>
</dbReference>
<dbReference type="Pfam" id="PF13715">
    <property type="entry name" value="CarbopepD_reg_2"/>
    <property type="match status" value="1"/>
</dbReference>
<dbReference type="EMBL" id="QOVN01000004">
    <property type="protein sequence ID" value="RXG28668.1"/>
    <property type="molecule type" value="Genomic_DNA"/>
</dbReference>
<keyword evidence="13" id="KW-1185">Reference proteome</keyword>
<reference evidence="11" key="1">
    <citation type="submission" date="2016-11" db="EMBL/GenBank/DDBJ databases">
        <authorList>
            <person name="Jaros S."/>
            <person name="Januszkiewicz K."/>
            <person name="Wedrychowicz H."/>
        </authorList>
    </citation>
    <scope>NUCLEOTIDE SEQUENCE [LARGE SCALE GENOMIC DNA]</scope>
    <source>
        <strain evidence="11">DSM 19859</strain>
    </source>
</reference>
<evidence type="ECO:0000313" key="11">
    <source>
        <dbReference type="EMBL" id="SHH49698.1"/>
    </source>
</evidence>
<dbReference type="InterPro" id="IPR037066">
    <property type="entry name" value="Plug_dom_sf"/>
</dbReference>
<evidence type="ECO:0000256" key="2">
    <source>
        <dbReference type="ARBA" id="ARBA00022448"/>
    </source>
</evidence>
<evidence type="ECO:0000256" key="6">
    <source>
        <dbReference type="ARBA" id="ARBA00023237"/>
    </source>
</evidence>
<dbReference type="InterPro" id="IPR036942">
    <property type="entry name" value="Beta-barrel_TonB_sf"/>
</dbReference>
<dbReference type="Gene3D" id="2.60.40.1120">
    <property type="entry name" value="Carboxypeptidase-like, regulatory domain"/>
    <property type="match status" value="1"/>
</dbReference>
<protein>
    <submittedName>
        <fullName evidence="10">TonB-linked SusC/RagA family outer membrane protein</fullName>
    </submittedName>
    <submittedName>
        <fullName evidence="11">TonB-linked outer membrane protein, SusC/RagA family</fullName>
    </submittedName>
</protein>
<organism evidence="11 12">
    <name type="scientific">Leeuwenhoekiella palythoae</name>
    <dbReference type="NCBI Taxonomy" id="573501"/>
    <lineage>
        <taxon>Bacteria</taxon>
        <taxon>Pseudomonadati</taxon>
        <taxon>Bacteroidota</taxon>
        <taxon>Flavobacteriia</taxon>
        <taxon>Flavobacteriales</taxon>
        <taxon>Flavobacteriaceae</taxon>
        <taxon>Leeuwenhoekiella</taxon>
    </lineage>
</organism>
<evidence type="ECO:0000259" key="9">
    <source>
        <dbReference type="Pfam" id="PF07715"/>
    </source>
</evidence>
<dbReference type="EMBL" id="FQXT01000001">
    <property type="protein sequence ID" value="SHH49698.1"/>
    <property type="molecule type" value="Genomic_DNA"/>
</dbReference>
<dbReference type="STRING" id="573501.SAMN04487999_0345"/>
<feature type="chain" id="PRO_5012206415" evidence="8">
    <location>
        <begin position="23"/>
        <end position="1018"/>
    </location>
</feature>
<keyword evidence="2 7" id="KW-0813">Transport</keyword>
<reference evidence="10 13" key="3">
    <citation type="submission" date="2018-07" db="EMBL/GenBank/DDBJ databases">
        <title>Leeuwenhoekiella genomics.</title>
        <authorList>
            <person name="Tahon G."/>
            <person name="Willems A."/>
        </authorList>
    </citation>
    <scope>NUCLEOTIDE SEQUENCE [LARGE SCALE GENOMIC DNA]</scope>
    <source>
        <strain evidence="10 13">LMG 24856</strain>
    </source>
</reference>
<dbReference type="InterPro" id="IPR039426">
    <property type="entry name" value="TonB-dep_rcpt-like"/>
</dbReference>
<keyword evidence="5 7" id="KW-0472">Membrane</keyword>
<dbReference type="InterPro" id="IPR023996">
    <property type="entry name" value="TonB-dep_OMP_SusC/RagA"/>
</dbReference>
<name>A0A1M5TG90_9FLAO</name>
<dbReference type="Gene3D" id="2.170.130.10">
    <property type="entry name" value="TonB-dependent receptor, plug domain"/>
    <property type="match status" value="1"/>
</dbReference>
<dbReference type="InterPro" id="IPR023997">
    <property type="entry name" value="TonB-dep_OMP_SusC/RagA_CS"/>
</dbReference>
<evidence type="ECO:0000256" key="5">
    <source>
        <dbReference type="ARBA" id="ARBA00023136"/>
    </source>
</evidence>
<accession>A0A1M5TG90</accession>
<dbReference type="Proteomes" id="UP000290037">
    <property type="component" value="Unassembled WGS sequence"/>
</dbReference>
<dbReference type="PROSITE" id="PS52016">
    <property type="entry name" value="TONB_DEPENDENT_REC_3"/>
    <property type="match status" value="1"/>
</dbReference>
<dbReference type="SUPFAM" id="SSF56935">
    <property type="entry name" value="Porins"/>
    <property type="match status" value="1"/>
</dbReference>
<proteinExistence type="inferred from homology"/>
<keyword evidence="4 7" id="KW-0812">Transmembrane</keyword>
<sequence length="1018" mass="109835">MNVKVKYILGFVLLLFMQGVVAQTITGTVTDNTGMPLPGANVIEKGTTNGASTDFDGNYTIDVSSSDAVLTFSSLGFLSKDVTVGNQTVINMQMEEDAQQLSEVVVTALGISKEQRKLGYSVAEVGGEGLTQARETNVANGLSGKVSGLVVKQTNSGPGGTAKILLRGVASTAGGSTSPLFVIDGVPMDNTQRGSAGEWGGSDAGDGIGNINPDDIEKMTVLKGQAASALYGARASNGVILITTKKAKKGDYNINFNSNFTMEQAMDLTNFQSEYGQGINGVKPATAAIAQATNRRSWGARLDGSDVIGYDGNTYSYSKADNSYIDFYETGTTFTNTLSVSKGVGDGAFRLSLSNLSSESIVPNSGLDRITVNLTADQNITDKLNVSATVNYTDERYDNQPFLSDGPKNPTNFILLAPNVDHTIFAPGYDENGQEIIFSDDNYATNPYFITNQGVNDPSRKRFISILSTKYSFTDKIYGLLRLGNDTSNDKFFSIDPYGLGYLSEANSNGNLSGKGQSSRSELNVDGIFGANFNLTEDFEVDALAGATLRRNKYEIVGVSGGPFIFPYLYSPLNVVNIGRSYDYEEKEVQSAYYSFDFSYKRFLTLTTTGRYDVYSTLPEDNNSIFTPSVTGAFVFDDILNIDALSFGKLRASYAVTSGEPGSAYQTSFYYTAGNSINGVATGSSPSDLPNLTLKPFTTDEVEVGLNLQFFGNRLGLDLAYFTKTSHDEIQNANYSAATGFSSGVVATGSIRNQGLEVLLTGTPVRTENFTWNTSLNMTSIKNEVLQTDADNNPITLGTNRAVVGAATTAFVVGEAGPQIRAYDYAYNEDGSIQYDSDGLPVRGELKSFGQVLPKFYGGLNNDFSYKNFNLSFLVDFNYGNKVLSATEYYARFNGLTKETLVGREGGLTNNGVTVDAQTYYQTEIQRINSKSVVDGDFIKLRQVTLGYSLPDSLFENMKFFEGVDISLVARNLAILWRKAENIDPESSFGSTINFIGIEGGSLPSSRSLGLNVNFKIK</sequence>
<evidence type="ECO:0000256" key="7">
    <source>
        <dbReference type="PROSITE-ProRule" id="PRU01360"/>
    </source>
</evidence>
<dbReference type="AlphaFoldDB" id="A0A1M5TG90"/>
<keyword evidence="8" id="KW-0732">Signal</keyword>